<dbReference type="PANTHER" id="PTHR43075">
    <property type="entry name" value="FORMATE LYASE ACTIVATING ENZYME, PUTATIVE (AFU_ORTHOLOGUE AFUA_2G15630)-RELATED"/>
    <property type="match status" value="1"/>
</dbReference>
<reference evidence="10 11" key="1">
    <citation type="submission" date="2011-09" db="EMBL/GenBank/DDBJ databases">
        <title>The draft genome of Treponema saccharophilum DSM 2985.</title>
        <authorList>
            <consortium name="US DOE Joint Genome Institute (JGI-PGF)"/>
            <person name="Lucas S."/>
            <person name="Copeland A."/>
            <person name="Lapidus A."/>
            <person name="Glavina del Rio T."/>
            <person name="Dalin E."/>
            <person name="Tice H."/>
            <person name="Bruce D."/>
            <person name="Goodwin L."/>
            <person name="Pitluck S."/>
            <person name="Peters L."/>
            <person name="Kyrpides N."/>
            <person name="Mavromatis K."/>
            <person name="Ivanova N."/>
            <person name="Markowitz V."/>
            <person name="Cheng J.-F."/>
            <person name="Hugenholtz P."/>
            <person name="Woyke T."/>
            <person name="Wu D."/>
            <person name="Gronow S."/>
            <person name="Wellnitz S."/>
            <person name="Brambilla E."/>
            <person name="Klenk H.-P."/>
            <person name="Eisen J.A."/>
        </authorList>
    </citation>
    <scope>NUCLEOTIDE SEQUENCE [LARGE SCALE GENOMIC DNA]</scope>
    <source>
        <strain evidence="10 11">DSM 2985</strain>
    </source>
</reference>
<accession>H7EMT2</accession>
<dbReference type="SFLD" id="SFLDS00029">
    <property type="entry name" value="Radical_SAM"/>
    <property type="match status" value="1"/>
</dbReference>
<keyword evidence="3" id="KW-0004">4Fe-4S</keyword>
<dbReference type="InterPro" id="IPR040085">
    <property type="entry name" value="MJ0674-like"/>
</dbReference>
<comment type="caution">
    <text evidence="10">The sequence shown here is derived from an EMBL/GenBank/DDBJ whole genome shotgun (WGS) entry which is preliminary data.</text>
</comment>
<dbReference type="GO" id="GO:0016491">
    <property type="term" value="F:oxidoreductase activity"/>
    <property type="evidence" value="ECO:0007669"/>
    <property type="project" value="UniProtKB-KW"/>
</dbReference>
<keyword evidence="7" id="KW-0408">Iron</keyword>
<evidence type="ECO:0000256" key="4">
    <source>
        <dbReference type="ARBA" id="ARBA00022691"/>
    </source>
</evidence>
<evidence type="ECO:0000256" key="1">
    <source>
        <dbReference type="ARBA" id="ARBA00001966"/>
    </source>
</evidence>
<dbReference type="InterPro" id="IPR007197">
    <property type="entry name" value="rSAM"/>
</dbReference>
<gene>
    <name evidence="10" type="ORF">TresaDRAFT_0821</name>
</gene>
<feature type="domain" description="Radical SAM core" evidence="9">
    <location>
        <begin position="58"/>
        <end position="190"/>
    </location>
</feature>
<dbReference type="GO" id="GO:0046872">
    <property type="term" value="F:metal ion binding"/>
    <property type="evidence" value="ECO:0007669"/>
    <property type="project" value="UniProtKB-KW"/>
</dbReference>
<keyword evidence="4" id="KW-0949">S-adenosyl-L-methionine</keyword>
<dbReference type="PATRIC" id="fig|907348.3.peg.2238"/>
<dbReference type="AlphaFoldDB" id="H7EMT2"/>
<keyword evidence="8" id="KW-0411">Iron-sulfur</keyword>
<sequence length="337" mass="37686">MNSSDLYSECRACPRNCGVNRFASAGFCGEGSKIRVAVACLHFGEEPLLTVHGGSGTIFLTGCNLRCAFCQNYQISQQGMGRDVSVGEFAEICIRLQEIGAENINIVTGSHHAPAVAEGLFEARKRGLTLPVCWNSSGYDSIESLKMLDGLVSIYLPDLKTLSSDLSMKLCASSDYPDVARSAIEWLVERNPLSITEVSRECDGKTVVKEKIESGVIVRHLFLPGRFVETADVLEWLKHKIDGKAVISLMSQYTPVPFKGSDEELERRKRALSVIENRLVSSTEDSDLRDLIDAYDFDYLFYQELCPDTEWLPDFGRTQPFSYKLARPVWHWRDGFV</sequence>
<protein>
    <submittedName>
        <fullName evidence="10">Radical SAM domain protein</fullName>
    </submittedName>
</protein>
<dbReference type="eggNOG" id="COG1313">
    <property type="taxonomic scope" value="Bacteria"/>
</dbReference>
<comment type="cofactor">
    <cofactor evidence="1">
        <name>[4Fe-4S] cluster</name>
        <dbReference type="ChEBI" id="CHEBI:49883"/>
    </cofactor>
</comment>
<keyword evidence="5" id="KW-0479">Metal-binding</keyword>
<name>H7EMT2_9SPIR</name>
<evidence type="ECO:0000256" key="2">
    <source>
        <dbReference type="ARBA" id="ARBA00009777"/>
    </source>
</evidence>
<evidence type="ECO:0000256" key="7">
    <source>
        <dbReference type="ARBA" id="ARBA00023004"/>
    </source>
</evidence>
<dbReference type="InterPro" id="IPR058240">
    <property type="entry name" value="rSAM_sf"/>
</dbReference>
<evidence type="ECO:0000256" key="8">
    <source>
        <dbReference type="ARBA" id="ARBA00023014"/>
    </source>
</evidence>
<dbReference type="Pfam" id="PF04055">
    <property type="entry name" value="Radical_SAM"/>
    <property type="match status" value="1"/>
</dbReference>
<dbReference type="STRING" id="907348.TresaDRAFT_0821"/>
<comment type="similarity">
    <text evidence="2">Belongs to the organic radical-activating enzymes family.</text>
</comment>
<dbReference type="GO" id="GO:0051539">
    <property type="term" value="F:4 iron, 4 sulfur cluster binding"/>
    <property type="evidence" value="ECO:0007669"/>
    <property type="project" value="UniProtKB-KW"/>
</dbReference>
<dbReference type="PROSITE" id="PS01087">
    <property type="entry name" value="RADICAL_ACTIVATING"/>
    <property type="match status" value="1"/>
</dbReference>
<dbReference type="Gene3D" id="3.20.20.70">
    <property type="entry name" value="Aldolase class I"/>
    <property type="match status" value="1"/>
</dbReference>
<dbReference type="OrthoDB" id="9781783at2"/>
<organism evidence="10 11">
    <name type="scientific">Treponema saccharophilum DSM 2985</name>
    <dbReference type="NCBI Taxonomy" id="907348"/>
    <lineage>
        <taxon>Bacteria</taxon>
        <taxon>Pseudomonadati</taxon>
        <taxon>Spirochaetota</taxon>
        <taxon>Spirochaetia</taxon>
        <taxon>Spirochaetales</taxon>
        <taxon>Treponemataceae</taxon>
        <taxon>Treponema</taxon>
    </lineage>
</organism>
<proteinExistence type="inferred from homology"/>
<dbReference type="CDD" id="cd01335">
    <property type="entry name" value="Radical_SAM"/>
    <property type="match status" value="1"/>
</dbReference>
<dbReference type="SFLD" id="SFLDG01099">
    <property type="entry name" value="Uncharacterised_Radical_SAM_Su"/>
    <property type="match status" value="1"/>
</dbReference>
<dbReference type="SUPFAM" id="SSF102114">
    <property type="entry name" value="Radical SAM enzymes"/>
    <property type="match status" value="1"/>
</dbReference>
<keyword evidence="6" id="KW-0560">Oxidoreductase</keyword>
<evidence type="ECO:0000256" key="5">
    <source>
        <dbReference type="ARBA" id="ARBA00022723"/>
    </source>
</evidence>
<evidence type="ECO:0000313" key="10">
    <source>
        <dbReference type="EMBL" id="EIC00996.1"/>
    </source>
</evidence>
<evidence type="ECO:0000313" key="11">
    <source>
        <dbReference type="Proteomes" id="UP000003571"/>
    </source>
</evidence>
<dbReference type="InterPro" id="IPR013785">
    <property type="entry name" value="Aldolase_TIM"/>
</dbReference>
<evidence type="ECO:0000259" key="9">
    <source>
        <dbReference type="Pfam" id="PF04055"/>
    </source>
</evidence>
<dbReference type="PANTHER" id="PTHR43075:SF1">
    <property type="entry name" value="FORMATE LYASE ACTIVATING ENZYME, PUTATIVE (AFU_ORTHOLOGUE AFUA_2G15630)-RELATED"/>
    <property type="match status" value="1"/>
</dbReference>
<evidence type="ECO:0000256" key="6">
    <source>
        <dbReference type="ARBA" id="ARBA00023002"/>
    </source>
</evidence>
<dbReference type="EMBL" id="AGRW01000052">
    <property type="protein sequence ID" value="EIC00996.1"/>
    <property type="molecule type" value="Genomic_DNA"/>
</dbReference>
<keyword evidence="11" id="KW-1185">Reference proteome</keyword>
<dbReference type="InterPro" id="IPR001989">
    <property type="entry name" value="Radical_activat_CS"/>
</dbReference>
<evidence type="ECO:0000256" key="3">
    <source>
        <dbReference type="ARBA" id="ARBA00022485"/>
    </source>
</evidence>
<dbReference type="Proteomes" id="UP000003571">
    <property type="component" value="Unassembled WGS sequence"/>
</dbReference>